<reference evidence="1" key="1">
    <citation type="submission" date="2022-09" db="EMBL/GenBank/DDBJ databases">
        <title>Haloadaptaus new haloarchaeum isolated from saline soil.</title>
        <authorList>
            <person name="Duran-Viseras A."/>
            <person name="Sanchez-Porro C."/>
            <person name="Ventosa A."/>
        </authorList>
    </citation>
    <scope>NUCLEOTIDE SEQUENCE</scope>
    <source>
        <strain evidence="1">F3-133</strain>
    </source>
</reference>
<dbReference type="Gene3D" id="3.30.1440.10">
    <property type="match status" value="1"/>
</dbReference>
<dbReference type="EMBL" id="RKLV01000007">
    <property type="protein sequence ID" value="MCX2819281.1"/>
    <property type="molecule type" value="Genomic_DNA"/>
</dbReference>
<proteinExistence type="predicted"/>
<organism evidence="1 2">
    <name type="scientific">Halorutilus salinus</name>
    <dbReference type="NCBI Taxonomy" id="2487751"/>
    <lineage>
        <taxon>Archaea</taxon>
        <taxon>Methanobacteriati</taxon>
        <taxon>Methanobacteriota</taxon>
        <taxon>Stenosarchaea group</taxon>
        <taxon>Halobacteria</taxon>
        <taxon>Halorutilales</taxon>
        <taxon>Halorutilaceae</taxon>
        <taxon>Halorutilus</taxon>
    </lineage>
</organism>
<dbReference type="SUPFAM" id="SSF55282">
    <property type="entry name" value="RL5-like"/>
    <property type="match status" value="1"/>
</dbReference>
<dbReference type="PANTHER" id="PTHR39652">
    <property type="entry name" value="UPF0201 PROTEIN TK1335"/>
    <property type="match status" value="1"/>
</dbReference>
<evidence type="ECO:0000313" key="2">
    <source>
        <dbReference type="Proteomes" id="UP001149411"/>
    </source>
</evidence>
<accession>A0A9Q4C4Z4</accession>
<dbReference type="InterPro" id="IPR022803">
    <property type="entry name" value="Ribosomal_uL5_dom_sf"/>
</dbReference>
<dbReference type="AlphaFoldDB" id="A0A9Q4C4Z4"/>
<dbReference type="InterPro" id="IPR002739">
    <property type="entry name" value="PAB1135-like"/>
</dbReference>
<evidence type="ECO:0000313" key="1">
    <source>
        <dbReference type="EMBL" id="MCX2819281.1"/>
    </source>
</evidence>
<sequence length="124" mass="13496">MDGIQVTVRTPLHATERRGSVENAVRNLFPDAGFEEDDGTLVARSEDVSGLRELAEQHGVQPTLREELTDSVVGNTVAFRLSKQPATVGRLNLDVGGHELGALRVRIETDDTDELIRYLTGADA</sequence>
<dbReference type="Pfam" id="PF01877">
    <property type="entry name" value="RNA_binding"/>
    <property type="match status" value="1"/>
</dbReference>
<dbReference type="RefSeq" id="WP_266087414.1">
    <property type="nucleotide sequence ID" value="NZ_RKLV01000007.1"/>
</dbReference>
<dbReference type="PANTHER" id="PTHR39652:SF1">
    <property type="entry name" value="UPF0201 PROTEIN TK1335"/>
    <property type="match status" value="1"/>
</dbReference>
<keyword evidence="2" id="KW-1185">Reference proteome</keyword>
<dbReference type="Proteomes" id="UP001149411">
    <property type="component" value="Unassembled WGS sequence"/>
</dbReference>
<gene>
    <name evidence="1" type="ORF">EGH25_07940</name>
</gene>
<protein>
    <submittedName>
        <fullName evidence="1">Uncharacterized protein</fullName>
    </submittedName>
</protein>
<name>A0A9Q4C4Z4_9EURY</name>
<comment type="caution">
    <text evidence="1">The sequence shown here is derived from an EMBL/GenBank/DDBJ whole genome shotgun (WGS) entry which is preliminary data.</text>
</comment>